<dbReference type="PANTHER" id="PTHR16453">
    <property type="entry name" value="WD40 DOMAIN-CONTAINING PROTEIN MIO FAMILY MEMBER"/>
    <property type="match status" value="1"/>
</dbReference>
<feature type="compositionally biased region" description="Acidic residues" evidence="4">
    <location>
        <begin position="435"/>
        <end position="454"/>
    </location>
</feature>
<dbReference type="Pfam" id="PF21719">
    <property type="entry name" value="MIOS_a-sol"/>
    <property type="match status" value="1"/>
</dbReference>
<dbReference type="GO" id="GO:1904263">
    <property type="term" value="P:positive regulation of TORC1 signaling"/>
    <property type="evidence" value="ECO:0007669"/>
    <property type="project" value="TreeGrafter"/>
</dbReference>
<dbReference type="AlphaFoldDB" id="A0A9P8QDE3"/>
<dbReference type="SUPFAM" id="SSF50978">
    <property type="entry name" value="WD40 repeat-like"/>
    <property type="match status" value="1"/>
</dbReference>
<dbReference type="SMART" id="SM00320">
    <property type="entry name" value="WD40"/>
    <property type="match status" value="3"/>
</dbReference>
<evidence type="ECO:0000256" key="4">
    <source>
        <dbReference type="SAM" id="MobiDB-lite"/>
    </source>
</evidence>
<dbReference type="InterPro" id="IPR015943">
    <property type="entry name" value="WD40/YVTN_repeat-like_dom_sf"/>
</dbReference>
<feature type="region of interest" description="Disordered" evidence="4">
    <location>
        <begin position="396"/>
        <end position="463"/>
    </location>
</feature>
<evidence type="ECO:0000313" key="8">
    <source>
        <dbReference type="Proteomes" id="UP000774326"/>
    </source>
</evidence>
<dbReference type="InterPro" id="IPR031488">
    <property type="entry name" value="Zn_ribbon_mio"/>
</dbReference>
<dbReference type="CDD" id="cd16691">
    <property type="entry name" value="mRING-H2-C3H3C2_Mio"/>
    <property type="match status" value="1"/>
</dbReference>
<protein>
    <recommendedName>
        <fullName evidence="9">WD repeat protein mio zinc-ribbon like domain-containing protein</fullName>
    </recommendedName>
</protein>
<evidence type="ECO:0000256" key="3">
    <source>
        <dbReference type="ARBA" id="ARBA00022737"/>
    </source>
</evidence>
<dbReference type="Gene3D" id="2.130.10.10">
    <property type="entry name" value="YVTN repeat-like/Quinoprotein amine dehydrogenase"/>
    <property type="match status" value="1"/>
</dbReference>
<dbReference type="Proteomes" id="UP000774326">
    <property type="component" value="Unassembled WGS sequence"/>
</dbReference>
<feature type="compositionally biased region" description="Polar residues" evidence="4">
    <location>
        <begin position="412"/>
        <end position="421"/>
    </location>
</feature>
<dbReference type="InterPro" id="IPR037593">
    <property type="entry name" value="MIOS/Sea4"/>
</dbReference>
<evidence type="ECO:0000256" key="2">
    <source>
        <dbReference type="ARBA" id="ARBA00022574"/>
    </source>
</evidence>
<dbReference type="EMBL" id="JAEUBG010000805">
    <property type="protein sequence ID" value="KAH3687490.1"/>
    <property type="molecule type" value="Genomic_DNA"/>
</dbReference>
<feature type="compositionally biased region" description="Low complexity" evidence="4">
    <location>
        <begin position="400"/>
        <end position="411"/>
    </location>
</feature>
<reference evidence="7" key="1">
    <citation type="journal article" date="2021" name="Open Biol.">
        <title>Shared evolutionary footprints suggest mitochondrial oxidative damage underlies multiple complex I losses in fungi.</title>
        <authorList>
            <person name="Schikora-Tamarit M.A."/>
            <person name="Marcet-Houben M."/>
            <person name="Nosek J."/>
            <person name="Gabaldon T."/>
        </authorList>
    </citation>
    <scope>NUCLEOTIDE SEQUENCE</scope>
    <source>
        <strain evidence="7">CBS2887</strain>
    </source>
</reference>
<evidence type="ECO:0000259" key="6">
    <source>
        <dbReference type="Pfam" id="PF21719"/>
    </source>
</evidence>
<keyword evidence="8" id="KW-1185">Reference proteome</keyword>
<dbReference type="Pfam" id="PF17034">
    <property type="entry name" value="zinc_ribbon_16"/>
    <property type="match status" value="1"/>
</dbReference>
<dbReference type="InterPro" id="IPR049092">
    <property type="entry name" value="MIOS_a-sol"/>
</dbReference>
<dbReference type="OrthoDB" id="341486at2759"/>
<evidence type="ECO:0008006" key="9">
    <source>
        <dbReference type="Google" id="ProtNLM"/>
    </source>
</evidence>
<evidence type="ECO:0000259" key="5">
    <source>
        <dbReference type="Pfam" id="PF17034"/>
    </source>
</evidence>
<comment type="similarity">
    <text evidence="1">Belongs to the WD repeat mio family.</text>
</comment>
<comment type="caution">
    <text evidence="7">The sequence shown here is derived from an EMBL/GenBank/DDBJ whole genome shotgun (WGS) entry which is preliminary data.</text>
</comment>
<gene>
    <name evidence="7" type="ORF">WICPIJ_001521</name>
</gene>
<dbReference type="InterPro" id="IPR001680">
    <property type="entry name" value="WD40_rpt"/>
</dbReference>
<feature type="domain" description="GATOR2 complex protein MIO zinc-ribbon like" evidence="5">
    <location>
        <begin position="913"/>
        <end position="996"/>
    </location>
</feature>
<sequence>MGKIINTHHWDQPGENQFVSINILADEVSYYHTPTNKHHNPDEDILKVNTRKGFTNLTSIDYAPCNPGMVGVGQGDGVVKVFDILNSQSSTTEIKHERANNAITFSNQGLLAVGYAKSRNENSLYIYNINQYSKTSYQELSHPTFQYIPNESVNSCIFYNETNLIVGSSKFIRDIDIRASQPVSQIPTRNAWGITQDPFNIYHFASYSEDGTLSMYDRRTLGGGAVEPLLSFSQILGDTTKRRTNSFGIRYSTNRRGEFSTLHNGELIRRWQTGLIPSNSAKSVNGQSSQNEALFVASVRDVQAKYDRVVSFDYCKEDVGLTMVCLRQSGSVYKMPVNEGQTTVKFSSFNDFSFAGLYGCFTESVDKGVDESLENTHLNRMKDYQPTAAKLDELNESMNQQQQPQQSQTPQIHFNSTPGSQHQHRRRLSSFGNETYDDLQEEEDGDDGDWEGDSNESNQGFYTTSQVLENDISVIMRRRAMLGYGTNCFQNREVLDQLKTIESNVFLRSTWRWLEIAQSNAESGLMVSGDLDLSFEGVLGIWEGSVIPNNTKSNPASSSKQANEILKSKINRILTSSRNLKNIKLVKSEKEPQRRLCMHVAGWYYTSDEMDQLYTRLLKLGQTTKAAGWAFFIGDIPKAVDILSKAASTKLKLMGTAISGYLIQQQNNRGDNLWRDQCRSITNEIEDPYLRAIFGYIADDDWWVVLDESSIPLRERLGVALRCLSDSDLSNFLFKVSQQYINRGELEGLILTGVTQKGIDLLQSYVDRTSDVQTVALITSFSCPKYFKDDRADHWVDCYRRLLNSWKMFSRRARFDVARVKLSKRTETSIPSLKTTKPGTTVALQCIKCNKNITKPPKVTPIRSSTSTTINTVGSGTNYDQSINQLTPMTGPTVGTPTTTTTPTTSTLSLRTLITCPHCHSPLPKCAICLLPLGKPLPLDFQEHQTVEGLKLSEFKEWPSFCLSCNHGMHAGHAIEWFKGSRICPVPGCLCHCDNK</sequence>
<dbReference type="InterPro" id="IPR036322">
    <property type="entry name" value="WD40_repeat_dom_sf"/>
</dbReference>
<evidence type="ECO:0000313" key="7">
    <source>
        <dbReference type="EMBL" id="KAH3687490.1"/>
    </source>
</evidence>
<accession>A0A9P8QDE3</accession>
<proteinExistence type="inferred from homology"/>
<feature type="domain" description="MIOS-like alpha-solenoid" evidence="6">
    <location>
        <begin position="476"/>
        <end position="721"/>
    </location>
</feature>
<dbReference type="PANTHER" id="PTHR16453:SF9">
    <property type="entry name" value="GATOR COMPLEX PROTEIN MIOS"/>
    <property type="match status" value="1"/>
</dbReference>
<name>A0A9P8QDE3_WICPI</name>
<keyword evidence="3" id="KW-0677">Repeat</keyword>
<keyword evidence="2" id="KW-0853">WD repeat</keyword>
<dbReference type="GO" id="GO:0005737">
    <property type="term" value="C:cytoplasm"/>
    <property type="evidence" value="ECO:0007669"/>
    <property type="project" value="TreeGrafter"/>
</dbReference>
<organism evidence="7 8">
    <name type="scientific">Wickerhamomyces pijperi</name>
    <name type="common">Yeast</name>
    <name type="synonym">Pichia pijperi</name>
    <dbReference type="NCBI Taxonomy" id="599730"/>
    <lineage>
        <taxon>Eukaryota</taxon>
        <taxon>Fungi</taxon>
        <taxon>Dikarya</taxon>
        <taxon>Ascomycota</taxon>
        <taxon>Saccharomycotina</taxon>
        <taxon>Saccharomycetes</taxon>
        <taxon>Phaffomycetales</taxon>
        <taxon>Wickerhamomycetaceae</taxon>
        <taxon>Wickerhamomyces</taxon>
    </lineage>
</organism>
<reference evidence="7" key="2">
    <citation type="submission" date="2021-01" db="EMBL/GenBank/DDBJ databases">
        <authorList>
            <person name="Schikora-Tamarit M.A."/>
        </authorList>
    </citation>
    <scope>NUCLEOTIDE SEQUENCE</scope>
    <source>
        <strain evidence="7">CBS2887</strain>
    </source>
</reference>
<evidence type="ECO:0000256" key="1">
    <source>
        <dbReference type="ARBA" id="ARBA00009713"/>
    </source>
</evidence>